<feature type="chain" id="PRO_5004351290" description="Flagellar assembly T-like protein" evidence="1">
    <location>
        <begin position="22"/>
        <end position="387"/>
    </location>
</feature>
<dbReference type="Pfam" id="PF16539">
    <property type="entry name" value="FlgT_M"/>
    <property type="match status" value="1"/>
</dbReference>
<feature type="domain" description="Flagellar assembly protein T C-terminal" evidence="2">
    <location>
        <begin position="312"/>
        <end position="385"/>
    </location>
</feature>
<feature type="signal peptide" evidence="1">
    <location>
        <begin position="1"/>
        <end position="21"/>
    </location>
</feature>
<gene>
    <name evidence="5" type="ORF">G113_06744</name>
</gene>
<protein>
    <recommendedName>
        <fullName evidence="7">Flagellar assembly T-like protein</fullName>
    </recommendedName>
</protein>
<dbReference type="InterPro" id="IPR038165">
    <property type="entry name" value="FlgT_C_sf"/>
</dbReference>
<dbReference type="Gene3D" id="2.40.10.410">
    <property type="entry name" value="FlgT, C-terminal domain"/>
    <property type="match status" value="1"/>
</dbReference>
<organism evidence="5 6">
    <name type="scientific">Aeromonas molluscorum 848</name>
    <dbReference type="NCBI Taxonomy" id="1268236"/>
    <lineage>
        <taxon>Bacteria</taxon>
        <taxon>Pseudomonadati</taxon>
        <taxon>Pseudomonadota</taxon>
        <taxon>Gammaproteobacteria</taxon>
        <taxon>Aeromonadales</taxon>
        <taxon>Aeromonadaceae</taxon>
        <taxon>Aeromonas</taxon>
    </lineage>
</organism>
<proteinExistence type="predicted"/>
<dbReference type="Proteomes" id="UP000013526">
    <property type="component" value="Unassembled WGS sequence"/>
</dbReference>
<reference evidence="5 6" key="1">
    <citation type="journal article" date="2013" name="Genome Announc.">
        <title>Draft Genome Sequence of Aeromonas molluscorum Strain 848TT, Isolated from Bivalve Molluscs.</title>
        <authorList>
            <person name="Spataro N."/>
            <person name="Farfan M."/>
            <person name="Albarral V."/>
            <person name="Sanglas A."/>
            <person name="Loren J.G."/>
            <person name="Fuste M.C."/>
            <person name="Bosch E."/>
        </authorList>
    </citation>
    <scope>NUCLEOTIDE SEQUENCE [LARGE SCALE GENOMIC DNA]</scope>
    <source>
        <strain evidence="5 6">848</strain>
    </source>
</reference>
<feature type="domain" description="Flagellar assembly protein T N-terminal" evidence="4">
    <location>
        <begin position="23"/>
        <end position="108"/>
    </location>
</feature>
<keyword evidence="6" id="KW-1185">Reference proteome</keyword>
<dbReference type="EMBL" id="AQGQ01000029">
    <property type="protein sequence ID" value="EOD55820.1"/>
    <property type="molecule type" value="Genomic_DNA"/>
</dbReference>
<evidence type="ECO:0000313" key="6">
    <source>
        <dbReference type="Proteomes" id="UP000013526"/>
    </source>
</evidence>
<dbReference type="Gene3D" id="3.40.50.10610">
    <property type="entry name" value="ABC-type transport auxiliary lipoprotein component"/>
    <property type="match status" value="1"/>
</dbReference>
<dbReference type="Pfam" id="PF16548">
    <property type="entry name" value="FlgT_N"/>
    <property type="match status" value="1"/>
</dbReference>
<evidence type="ECO:0008006" key="7">
    <source>
        <dbReference type="Google" id="ProtNLM"/>
    </source>
</evidence>
<evidence type="ECO:0000256" key="1">
    <source>
        <dbReference type="SAM" id="SignalP"/>
    </source>
</evidence>
<dbReference type="InterPro" id="IPR032386">
    <property type="entry name" value="FlgT_M"/>
</dbReference>
<dbReference type="Pfam" id="PF16538">
    <property type="entry name" value="FlgT_C"/>
    <property type="match status" value="1"/>
</dbReference>
<evidence type="ECO:0000313" key="5">
    <source>
        <dbReference type="EMBL" id="EOD55820.1"/>
    </source>
</evidence>
<comment type="caution">
    <text evidence="5">The sequence shown here is derived from an EMBL/GenBank/DDBJ whole genome shotgun (WGS) entry which is preliminary data.</text>
</comment>
<evidence type="ECO:0000259" key="3">
    <source>
        <dbReference type="Pfam" id="PF16539"/>
    </source>
</evidence>
<dbReference type="PATRIC" id="fig|1268236.3.peg.1339"/>
<feature type="domain" description="Flagellar assembly protein T middle" evidence="3">
    <location>
        <begin position="113"/>
        <end position="266"/>
    </location>
</feature>
<dbReference type="Gene3D" id="3.30.1660.40">
    <property type="entry name" value="FlgT, N-terminal domain"/>
    <property type="match status" value="1"/>
</dbReference>
<sequence length="387" mass="43390">MRIIKTSLLLALLLVAAGLRAELIDAQGSAAILDGDEAYAREEATRDALRQALLASGAAVSSVQRLENGSLRSEQIQIRSGGDIRHYRLKREEVRNGRMYITLQADIQAQRQICPSQEYAKDLTLVRLRLRHPEQASYGALDDLPASLSRRLFEQLASAPKGVLAHQWLDENLAIDPLHLQQGDRSALEEIKALSLRTDSQYLVLGSLDDLSLEPQGNKLTSWYRDPVRSFRMQLYLFDGINGTLMGRKEYQGRADWTFSKQERVGSDSSEFWHSSYGQEVDYQLKQAVQDITSQLGCAPVTARIVAMGERGPHINLGRRNGVKLGDQFRIQHSADFTDPYGKARMQRNPANGLFEVVQLFDDGAILSTRNKYSPFNIQVGDFALLE</sequence>
<evidence type="ECO:0000259" key="4">
    <source>
        <dbReference type="Pfam" id="PF16548"/>
    </source>
</evidence>
<dbReference type="InterPro" id="IPR032388">
    <property type="entry name" value="FlgT_C"/>
</dbReference>
<dbReference type="AlphaFoldDB" id="R1GW60"/>
<dbReference type="InterPro" id="IPR032370">
    <property type="entry name" value="FlgT_N"/>
</dbReference>
<keyword evidence="1" id="KW-0732">Signal</keyword>
<dbReference type="InterPro" id="IPR038180">
    <property type="entry name" value="FlgT_N_sf"/>
</dbReference>
<accession>R1GW60</accession>
<evidence type="ECO:0000259" key="2">
    <source>
        <dbReference type="Pfam" id="PF16538"/>
    </source>
</evidence>
<name>R1GW60_9GAMM</name>